<dbReference type="AlphaFoldDB" id="A0A9P0YHV2"/>
<evidence type="ECO:0000313" key="2">
    <source>
        <dbReference type="EMBL" id="CAH9057301.1"/>
    </source>
</evidence>
<sequence>MNRMTKNEQTETEELRVQSKEKQNTEEGDENVEGEKRNDEDQTACAEDDDPVISSVPSFSIFGPETQEKFQEEQVENGSDRIVFEMRKEPEKQGTVEQGHKDSGGLVRSEEKDGNDSSHRIEVSKAGNMEEEGGTNKKKMKNRITVCKKLILEGCIFRKRFGKI</sequence>
<feature type="compositionally biased region" description="Basic and acidic residues" evidence="1">
    <location>
        <begin position="66"/>
        <end position="123"/>
    </location>
</feature>
<protein>
    <submittedName>
        <fullName evidence="2">Uncharacterized protein</fullName>
    </submittedName>
</protein>
<dbReference type="Proteomes" id="UP001152484">
    <property type="component" value="Unassembled WGS sequence"/>
</dbReference>
<accession>A0A9P0YHV2</accession>
<comment type="caution">
    <text evidence="2">The sequence shown here is derived from an EMBL/GenBank/DDBJ whole genome shotgun (WGS) entry which is preliminary data.</text>
</comment>
<evidence type="ECO:0000256" key="1">
    <source>
        <dbReference type="SAM" id="MobiDB-lite"/>
    </source>
</evidence>
<organism evidence="2 3">
    <name type="scientific">Cuscuta europaea</name>
    <name type="common">European dodder</name>
    <dbReference type="NCBI Taxonomy" id="41803"/>
    <lineage>
        <taxon>Eukaryota</taxon>
        <taxon>Viridiplantae</taxon>
        <taxon>Streptophyta</taxon>
        <taxon>Embryophyta</taxon>
        <taxon>Tracheophyta</taxon>
        <taxon>Spermatophyta</taxon>
        <taxon>Magnoliopsida</taxon>
        <taxon>eudicotyledons</taxon>
        <taxon>Gunneridae</taxon>
        <taxon>Pentapetalae</taxon>
        <taxon>asterids</taxon>
        <taxon>lamiids</taxon>
        <taxon>Solanales</taxon>
        <taxon>Convolvulaceae</taxon>
        <taxon>Cuscuteae</taxon>
        <taxon>Cuscuta</taxon>
        <taxon>Cuscuta subgen. Cuscuta</taxon>
    </lineage>
</organism>
<feature type="compositionally biased region" description="Basic and acidic residues" evidence="1">
    <location>
        <begin position="1"/>
        <end position="25"/>
    </location>
</feature>
<name>A0A9P0YHV2_CUSEU</name>
<dbReference type="OrthoDB" id="1328282at2759"/>
<gene>
    <name evidence="2" type="ORF">CEURO_LOCUS1060</name>
</gene>
<dbReference type="EMBL" id="CAMAPE010000004">
    <property type="protein sequence ID" value="CAH9057301.1"/>
    <property type="molecule type" value="Genomic_DNA"/>
</dbReference>
<proteinExistence type="predicted"/>
<feature type="region of interest" description="Disordered" evidence="1">
    <location>
        <begin position="1"/>
        <end position="139"/>
    </location>
</feature>
<keyword evidence="3" id="KW-1185">Reference proteome</keyword>
<evidence type="ECO:0000313" key="3">
    <source>
        <dbReference type="Proteomes" id="UP001152484"/>
    </source>
</evidence>
<reference evidence="2" key="1">
    <citation type="submission" date="2022-07" db="EMBL/GenBank/DDBJ databases">
        <authorList>
            <person name="Macas J."/>
            <person name="Novak P."/>
            <person name="Neumann P."/>
        </authorList>
    </citation>
    <scope>NUCLEOTIDE SEQUENCE</scope>
</reference>